<keyword evidence="3" id="KW-1185">Reference proteome</keyword>
<sequence>RVVEQGEPAALLEMQEGRFSHMVDQIGGTSSRNLRRLALTAAEVRLESLAAGSPRSAVSERIQALLTGGPAFTSRRRSTICGVRTSGGTKTESRFSSPGRGAAAARRGATASGMMIRVATADDVRQVLPKPPSGWDSASNLKTMSRPN</sequence>
<gene>
    <name evidence="2" type="ORF">Agub_g15151</name>
</gene>
<feature type="region of interest" description="Disordered" evidence="1">
    <location>
        <begin position="82"/>
        <end position="102"/>
    </location>
</feature>
<protein>
    <submittedName>
        <fullName evidence="2">Uncharacterized protein</fullName>
    </submittedName>
</protein>
<evidence type="ECO:0000313" key="3">
    <source>
        <dbReference type="Proteomes" id="UP001054857"/>
    </source>
</evidence>
<comment type="caution">
    <text evidence="2">The sequence shown here is derived from an EMBL/GenBank/DDBJ whole genome shotgun (WGS) entry which is preliminary data.</text>
</comment>
<feature type="non-terminal residue" evidence="2">
    <location>
        <position position="148"/>
    </location>
</feature>
<feature type="region of interest" description="Disordered" evidence="1">
    <location>
        <begin position="127"/>
        <end position="148"/>
    </location>
</feature>
<evidence type="ECO:0000313" key="2">
    <source>
        <dbReference type="EMBL" id="GFR52562.1"/>
    </source>
</evidence>
<name>A0AAD3E4A3_9CHLO</name>
<dbReference type="AlphaFoldDB" id="A0AAD3E4A3"/>
<evidence type="ECO:0000256" key="1">
    <source>
        <dbReference type="SAM" id="MobiDB-lite"/>
    </source>
</evidence>
<proteinExistence type="predicted"/>
<dbReference type="Proteomes" id="UP001054857">
    <property type="component" value="Unassembled WGS sequence"/>
</dbReference>
<feature type="compositionally biased region" description="Polar residues" evidence="1">
    <location>
        <begin position="136"/>
        <end position="148"/>
    </location>
</feature>
<reference evidence="2 3" key="1">
    <citation type="journal article" date="2021" name="Sci. Rep.">
        <title>Genome sequencing of the multicellular alga Astrephomene provides insights into convergent evolution of germ-soma differentiation.</title>
        <authorList>
            <person name="Yamashita S."/>
            <person name="Yamamoto K."/>
            <person name="Matsuzaki R."/>
            <person name="Suzuki S."/>
            <person name="Yamaguchi H."/>
            <person name="Hirooka S."/>
            <person name="Minakuchi Y."/>
            <person name="Miyagishima S."/>
            <person name="Kawachi M."/>
            <person name="Toyoda A."/>
            <person name="Nozaki H."/>
        </authorList>
    </citation>
    <scope>NUCLEOTIDE SEQUENCE [LARGE SCALE GENOMIC DNA]</scope>
    <source>
        <strain evidence="2 3">NIES-4017</strain>
    </source>
</reference>
<accession>A0AAD3E4A3</accession>
<organism evidence="2 3">
    <name type="scientific">Astrephomene gubernaculifera</name>
    <dbReference type="NCBI Taxonomy" id="47775"/>
    <lineage>
        <taxon>Eukaryota</taxon>
        <taxon>Viridiplantae</taxon>
        <taxon>Chlorophyta</taxon>
        <taxon>core chlorophytes</taxon>
        <taxon>Chlorophyceae</taxon>
        <taxon>CS clade</taxon>
        <taxon>Chlamydomonadales</taxon>
        <taxon>Astrephomenaceae</taxon>
        <taxon>Astrephomene</taxon>
    </lineage>
</organism>
<dbReference type="EMBL" id="BMAR01000067">
    <property type="protein sequence ID" value="GFR52562.1"/>
    <property type="molecule type" value="Genomic_DNA"/>
</dbReference>